<dbReference type="Proteomes" id="UP001523234">
    <property type="component" value="Unassembled WGS sequence"/>
</dbReference>
<name>A0ABT0ZRP4_9LACO</name>
<protein>
    <submittedName>
        <fullName evidence="1">Uncharacterized protein</fullName>
    </submittedName>
</protein>
<organism evidence="1 2">
    <name type="scientific">Fructobacillus apis</name>
    <dbReference type="NCBI Taxonomy" id="2935017"/>
    <lineage>
        <taxon>Bacteria</taxon>
        <taxon>Bacillati</taxon>
        <taxon>Bacillota</taxon>
        <taxon>Bacilli</taxon>
        <taxon>Lactobacillales</taxon>
        <taxon>Lactobacillaceae</taxon>
        <taxon>Fructobacillus</taxon>
    </lineage>
</organism>
<dbReference type="RefSeq" id="WP_252444042.1">
    <property type="nucleotide sequence ID" value="NZ_JAMWYK010000010.1"/>
</dbReference>
<proteinExistence type="predicted"/>
<sequence>MSECVLSFTYKENKTIELKPHTKNFEYYNNLLRLNYDDALTVVKHANNPSDYANSEYYKGCENNGNNYTLKNYYGRTSLTNCLNKDKESAIADGIKTVNKSNTNLSGYEIHHDMEKEYPNLSSIANCYSIKEKLMSSGLNSDESIGKVYNFQDVPNLTYADLLEHSILHALIYDKAINDKKENYAELGIRGGNSVIGKINEYFINNAQIKAMVWNKYAPVEKILKSKAEQNSLSVIRTNILNENWSEKDRKVALSSIINTIHKTLERTLNEE</sequence>
<comment type="caution">
    <text evidence="1">The sequence shown here is derived from an EMBL/GenBank/DDBJ whole genome shotgun (WGS) entry which is preliminary data.</text>
</comment>
<evidence type="ECO:0000313" key="1">
    <source>
        <dbReference type="EMBL" id="MCO0832660.1"/>
    </source>
</evidence>
<evidence type="ECO:0000313" key="2">
    <source>
        <dbReference type="Proteomes" id="UP001523234"/>
    </source>
</evidence>
<reference evidence="1 2" key="1">
    <citation type="submission" date="2022-06" db="EMBL/GenBank/DDBJ databases">
        <title>Fructobacillus taiwanensis sp. nov., isolated from the honeybee.</title>
        <authorList>
            <person name="Chen Y.-S."/>
            <person name="Wang L.-T."/>
            <person name="Lee Y.-S."/>
            <person name="Chang Y.-C."/>
            <person name="Wu H.-C."/>
            <person name="Liao C.-Y."/>
            <person name="Chen W.-H."/>
            <person name="Deng J.-N."/>
            <person name="Wang Y.-H."/>
        </authorList>
    </citation>
    <scope>NUCLEOTIDE SEQUENCE [LARGE SCALE GENOMIC DNA]</scope>
    <source>
        <strain evidence="1 2">W13</strain>
    </source>
</reference>
<gene>
    <name evidence="1" type="ORF">NFX39_06155</name>
</gene>
<dbReference type="EMBL" id="JAMWYK010000010">
    <property type="protein sequence ID" value="MCO0832660.1"/>
    <property type="molecule type" value="Genomic_DNA"/>
</dbReference>
<accession>A0ABT0ZRP4</accession>
<keyword evidence="2" id="KW-1185">Reference proteome</keyword>